<dbReference type="GO" id="GO:0047496">
    <property type="term" value="P:vesicle transport along microtubule"/>
    <property type="evidence" value="ECO:0007669"/>
    <property type="project" value="TreeGrafter"/>
</dbReference>
<dbReference type="PANTHER" id="PTHR15751">
    <property type="entry name" value="TRAFFICKING KINESIN-BINDING PROTEIN"/>
    <property type="match status" value="1"/>
</dbReference>
<dbReference type="Proteomes" id="UP001153714">
    <property type="component" value="Chromosome 11"/>
</dbReference>
<organism evidence="9 10">
    <name type="scientific">Diatraea saccharalis</name>
    <name type="common">sugarcane borer</name>
    <dbReference type="NCBI Taxonomy" id="40085"/>
    <lineage>
        <taxon>Eukaryota</taxon>
        <taxon>Metazoa</taxon>
        <taxon>Ecdysozoa</taxon>
        <taxon>Arthropoda</taxon>
        <taxon>Hexapoda</taxon>
        <taxon>Insecta</taxon>
        <taxon>Pterygota</taxon>
        <taxon>Neoptera</taxon>
        <taxon>Endopterygota</taxon>
        <taxon>Lepidoptera</taxon>
        <taxon>Glossata</taxon>
        <taxon>Ditrysia</taxon>
        <taxon>Pyraloidea</taxon>
        <taxon>Crambidae</taxon>
        <taxon>Crambinae</taxon>
        <taxon>Diatraea</taxon>
    </lineage>
</organism>
<evidence type="ECO:0000256" key="3">
    <source>
        <dbReference type="ARBA" id="ARBA00023054"/>
    </source>
</evidence>
<feature type="compositionally biased region" description="Pro residues" evidence="6">
    <location>
        <begin position="689"/>
        <end position="700"/>
    </location>
</feature>
<dbReference type="GO" id="GO:0017022">
    <property type="term" value="F:myosin binding"/>
    <property type="evidence" value="ECO:0007669"/>
    <property type="project" value="TreeGrafter"/>
</dbReference>
<evidence type="ECO:0008006" key="11">
    <source>
        <dbReference type="Google" id="ProtNLM"/>
    </source>
</evidence>
<reference evidence="9" key="1">
    <citation type="submission" date="2021-12" db="EMBL/GenBank/DDBJ databases">
        <authorList>
            <person name="King R."/>
        </authorList>
    </citation>
    <scope>NUCLEOTIDE SEQUENCE</scope>
</reference>
<gene>
    <name evidence="9" type="ORF">DIATSA_LOCUS1812</name>
</gene>
<feature type="domain" description="HAP1 N-terminal" evidence="8">
    <location>
        <begin position="48"/>
        <end position="344"/>
    </location>
</feature>
<proteinExistence type="inferred from homology"/>
<feature type="region of interest" description="Disordered" evidence="6">
    <location>
        <begin position="426"/>
        <end position="465"/>
    </location>
</feature>
<keyword evidence="3 5" id="KW-0175">Coiled coil</keyword>
<feature type="coiled-coil region" evidence="5">
    <location>
        <begin position="247"/>
        <end position="274"/>
    </location>
</feature>
<evidence type="ECO:0000256" key="6">
    <source>
        <dbReference type="SAM" id="MobiDB-lite"/>
    </source>
</evidence>
<feature type="domain" description="Trafficking kinesin-binding protein C-terminal" evidence="7">
    <location>
        <begin position="400"/>
        <end position="540"/>
    </location>
</feature>
<name>A0A9N9WAR4_9NEOP</name>
<dbReference type="SMART" id="SM01423">
    <property type="entry name" value="Milton"/>
    <property type="match status" value="1"/>
</dbReference>
<evidence type="ECO:0000313" key="10">
    <source>
        <dbReference type="Proteomes" id="UP001153714"/>
    </source>
</evidence>
<evidence type="ECO:0000259" key="7">
    <source>
        <dbReference type="SMART" id="SM01423"/>
    </source>
</evidence>
<dbReference type="InterPro" id="IPR051946">
    <property type="entry name" value="Intracell_Traff-Reg"/>
</dbReference>
<dbReference type="GO" id="GO:0006605">
    <property type="term" value="P:protein targeting"/>
    <property type="evidence" value="ECO:0007669"/>
    <property type="project" value="TreeGrafter"/>
</dbReference>
<feature type="coiled-coil region" evidence="5">
    <location>
        <begin position="317"/>
        <end position="344"/>
    </location>
</feature>
<accession>A0A9N9WAR4</accession>
<dbReference type="InterPro" id="IPR006933">
    <property type="entry name" value="HAP1_N"/>
</dbReference>
<sequence>MSDTKKRLLSRRRRDEYHEKRQDLLLAWSEEVCNSEEVPEVEIVSLLQEYIPKYRLRADSLTQFGGYENQDWFIPSPALPVSDEDLQLTPDQIRETLNYFLLCSNRVSQMTKTYNDIEAVTRLLEEKEKDLELTARIGKELLTTNGRLEARVTSLEGDLKSARDLITQLRHELTAKSDLLQVLTNDTEVEISPTEQEAATAAALRKRTGALERENRSLREEAARLAAGADSAELAEQQLLRDIALQLNNANSEANALGSELAEERQRNADLQHQLDSTCSRLLVTERNLQQLTAEHEHTIRILEITKENQNALAAELVDTKERYAEVTAHLAEAQEQLRQLRKRGEPVRGLMPSVAAAAGLLPASLHREMHSSVYSELSLDSGIGDPLAHSSMQKVFETVQCASRWSGASLSGSDVIDAPSAASASATFIKPPPKPPSDSFFDDTSDVESDDLYPGGPGVGVPGAPGAAELAAALRRLTPQEINSRRASLAASHVLRQRRHTTDRDASEESAVWGAGAAGGLARFRAPHKLQIVKPLEGSLTLHTWAQLAKPTMSGLLEDQEGVGVRGSRSAAGLGLRLYRLSDVEEDDDMPRLPHSSHVYTFTNSTVLHPNDGSLASSNVSSVCSSGMSSLSSSVLGSAWSSRLTSRRSSAAVSPVHSRRDSLCQPSRTHWSPTATPANSPLLGSPESSPPPTPRPGDAPPSLHALIASGTSILRRRYLHSPAADGSPAPLALQTPGSLYTGLVHRSPMEQLTCLKRTLRSPAAPPLERVESIGEAPLGVPAHPGEGALDSTPVPGRRRARAPRPRTDLGTVDTPPTACPTSAFSSPLGTLSLLFGRKGGLL</sequence>
<evidence type="ECO:0000256" key="4">
    <source>
        <dbReference type="ARBA" id="ARBA00023128"/>
    </source>
</evidence>
<dbReference type="Pfam" id="PF04849">
    <property type="entry name" value="HAP1_N"/>
    <property type="match status" value="1"/>
</dbReference>
<comment type="similarity">
    <text evidence="2">Belongs to the milton family.</text>
</comment>
<feature type="coiled-coil region" evidence="5">
    <location>
        <begin position="145"/>
        <end position="172"/>
    </location>
</feature>
<evidence type="ECO:0000256" key="5">
    <source>
        <dbReference type="SAM" id="Coils"/>
    </source>
</evidence>
<feature type="region of interest" description="Disordered" evidence="6">
    <location>
        <begin position="648"/>
        <end position="705"/>
    </location>
</feature>
<dbReference type="GO" id="GO:0031410">
    <property type="term" value="C:cytoplasmic vesicle"/>
    <property type="evidence" value="ECO:0007669"/>
    <property type="project" value="TreeGrafter"/>
</dbReference>
<feature type="compositionally biased region" description="Polar residues" evidence="6">
    <location>
        <begin position="665"/>
        <end position="680"/>
    </location>
</feature>
<evidence type="ECO:0000256" key="2">
    <source>
        <dbReference type="ARBA" id="ARBA00007007"/>
    </source>
</evidence>
<dbReference type="InterPro" id="IPR022154">
    <property type="entry name" value="TRAK1/2_C"/>
</dbReference>
<feature type="compositionally biased region" description="Acidic residues" evidence="6">
    <location>
        <begin position="441"/>
        <end position="452"/>
    </location>
</feature>
<evidence type="ECO:0000256" key="1">
    <source>
        <dbReference type="ARBA" id="ARBA00004173"/>
    </source>
</evidence>
<dbReference type="EMBL" id="OU893342">
    <property type="protein sequence ID" value="CAG9783652.1"/>
    <property type="molecule type" value="Genomic_DNA"/>
</dbReference>
<keyword evidence="4" id="KW-0496">Mitochondrion</keyword>
<dbReference type="GO" id="GO:0005739">
    <property type="term" value="C:mitochondrion"/>
    <property type="evidence" value="ECO:0007669"/>
    <property type="project" value="UniProtKB-SubCell"/>
</dbReference>
<dbReference type="SMART" id="SM01424">
    <property type="entry name" value="HAP1_N"/>
    <property type="match status" value="1"/>
</dbReference>
<dbReference type="GO" id="GO:0048311">
    <property type="term" value="P:mitochondrion distribution"/>
    <property type="evidence" value="ECO:0007669"/>
    <property type="project" value="TreeGrafter"/>
</dbReference>
<protein>
    <recommendedName>
        <fullName evidence="11">Trafficking kinesin-binding protein milt</fullName>
    </recommendedName>
</protein>
<dbReference type="AlphaFoldDB" id="A0A9N9WAR4"/>
<evidence type="ECO:0000313" key="9">
    <source>
        <dbReference type="EMBL" id="CAG9783652.1"/>
    </source>
</evidence>
<evidence type="ECO:0000259" key="8">
    <source>
        <dbReference type="SMART" id="SM01424"/>
    </source>
</evidence>
<comment type="subcellular location">
    <subcellularLocation>
        <location evidence="1">Mitochondrion</location>
    </subcellularLocation>
</comment>
<dbReference type="OrthoDB" id="10067624at2759"/>
<feature type="region of interest" description="Disordered" evidence="6">
    <location>
        <begin position="777"/>
        <end position="824"/>
    </location>
</feature>
<reference evidence="9" key="2">
    <citation type="submission" date="2022-10" db="EMBL/GenBank/DDBJ databases">
        <authorList>
            <consortium name="ENA_rothamsted_submissions"/>
            <consortium name="culmorum"/>
            <person name="King R."/>
        </authorList>
    </citation>
    <scope>NUCLEOTIDE SEQUENCE</scope>
</reference>
<keyword evidence="10" id="KW-1185">Reference proteome</keyword>
<dbReference type="Pfam" id="PF12448">
    <property type="entry name" value="Milton"/>
    <property type="match status" value="1"/>
</dbReference>
<dbReference type="PANTHER" id="PTHR15751:SF12">
    <property type="entry name" value="TRAFFICKING KINESIN-BINDING PROTEIN MILT"/>
    <property type="match status" value="1"/>
</dbReference>